<evidence type="ECO:0000313" key="2">
    <source>
        <dbReference type="Proteomes" id="UP000252107"/>
    </source>
</evidence>
<dbReference type="InterPro" id="IPR027417">
    <property type="entry name" value="P-loop_NTPase"/>
</dbReference>
<dbReference type="Gene3D" id="3.40.50.300">
    <property type="entry name" value="P-loop containing nucleotide triphosphate hydrolases"/>
    <property type="match status" value="1"/>
</dbReference>
<evidence type="ECO:0000313" key="1">
    <source>
        <dbReference type="EMBL" id="RCJ18635.1"/>
    </source>
</evidence>
<sequence>MIMTVGDSRVGKSTVIKLLIDLLQSQNRKIKVYNHDNLQRFKAYETVVTIDSLDFFRGETDKILQDLNNDELEIIMVDMPGQYLEKICQYIQRTDLFSLLVDYQWSLTFVQPISQRIDCVNYLKSLLEFAIDNTNYVLVKNQYFGEIFRDYQEIMQSKFRIIGGAEIELTRLHRDHYEAIERTAKPISQCVTDTSVYLVYRTYIYHWIKNFHASIRNETIASKYLGI</sequence>
<accession>A0A367Q3M0</accession>
<organism evidence="1 2">
    <name type="scientific">Nostoc minutum NIES-26</name>
    <dbReference type="NCBI Taxonomy" id="1844469"/>
    <lineage>
        <taxon>Bacteria</taxon>
        <taxon>Bacillati</taxon>
        <taxon>Cyanobacteriota</taxon>
        <taxon>Cyanophyceae</taxon>
        <taxon>Nostocales</taxon>
        <taxon>Nostocaceae</taxon>
        <taxon>Nostoc</taxon>
    </lineage>
</organism>
<comment type="caution">
    <text evidence="1">The sequence shown here is derived from an EMBL/GenBank/DDBJ whole genome shotgun (WGS) entry which is preliminary data.</text>
</comment>
<gene>
    <name evidence="1" type="ORF">A6770_32750</name>
</gene>
<protein>
    <submittedName>
        <fullName evidence="1">Uncharacterized protein</fullName>
    </submittedName>
</protein>
<dbReference type="AlphaFoldDB" id="A0A367Q3M0"/>
<proteinExistence type="predicted"/>
<dbReference type="EMBL" id="LXQD01000346">
    <property type="protein sequence ID" value="RCJ18635.1"/>
    <property type="molecule type" value="Genomic_DNA"/>
</dbReference>
<keyword evidence="2" id="KW-1185">Reference proteome</keyword>
<reference evidence="1" key="1">
    <citation type="submission" date="2016-04" db="EMBL/GenBank/DDBJ databases">
        <authorList>
            <person name="Tabuchi Yagui T.R."/>
        </authorList>
    </citation>
    <scope>NUCLEOTIDE SEQUENCE [LARGE SCALE GENOMIC DNA]</scope>
    <source>
        <strain evidence="1">NIES-26</strain>
    </source>
</reference>
<name>A0A367Q3M0_9NOSO</name>
<dbReference type="Proteomes" id="UP000252107">
    <property type="component" value="Unassembled WGS sequence"/>
</dbReference>
<dbReference type="SUPFAM" id="SSF52540">
    <property type="entry name" value="P-loop containing nucleoside triphosphate hydrolases"/>
    <property type="match status" value="1"/>
</dbReference>